<organism evidence="1 2">
    <name type="scientific">Pristionchus mayeri</name>
    <dbReference type="NCBI Taxonomy" id="1317129"/>
    <lineage>
        <taxon>Eukaryota</taxon>
        <taxon>Metazoa</taxon>
        <taxon>Ecdysozoa</taxon>
        <taxon>Nematoda</taxon>
        <taxon>Chromadorea</taxon>
        <taxon>Rhabditida</taxon>
        <taxon>Rhabditina</taxon>
        <taxon>Diplogasteromorpha</taxon>
        <taxon>Diplogasteroidea</taxon>
        <taxon>Neodiplogasteridae</taxon>
        <taxon>Pristionchus</taxon>
    </lineage>
</organism>
<name>A0AAN5CVJ3_9BILA</name>
<gene>
    <name evidence="1" type="ORF">PMAYCL1PPCAC_21803</name>
</gene>
<feature type="non-terminal residue" evidence="1">
    <location>
        <position position="72"/>
    </location>
</feature>
<protein>
    <submittedName>
        <fullName evidence="1">Uncharacterized protein</fullName>
    </submittedName>
</protein>
<proteinExistence type="predicted"/>
<keyword evidence="2" id="KW-1185">Reference proteome</keyword>
<sequence>LLDVEVVGCDRQMEKISLLCEVVETPNERGVPIRNGDLNVIVVGLLDLVVLMLLAPLDDLLQDISGDVGKRN</sequence>
<dbReference type="AlphaFoldDB" id="A0AAN5CVJ3"/>
<feature type="non-terminal residue" evidence="1">
    <location>
        <position position="1"/>
    </location>
</feature>
<accession>A0AAN5CVJ3</accession>
<dbReference type="Proteomes" id="UP001328107">
    <property type="component" value="Unassembled WGS sequence"/>
</dbReference>
<reference evidence="2" key="1">
    <citation type="submission" date="2022-10" db="EMBL/GenBank/DDBJ databases">
        <title>Genome assembly of Pristionchus species.</title>
        <authorList>
            <person name="Yoshida K."/>
            <person name="Sommer R.J."/>
        </authorList>
    </citation>
    <scope>NUCLEOTIDE SEQUENCE [LARGE SCALE GENOMIC DNA]</scope>
    <source>
        <strain evidence="2">RS5460</strain>
    </source>
</reference>
<evidence type="ECO:0000313" key="2">
    <source>
        <dbReference type="Proteomes" id="UP001328107"/>
    </source>
</evidence>
<evidence type="ECO:0000313" key="1">
    <source>
        <dbReference type="EMBL" id="GMR51608.1"/>
    </source>
</evidence>
<dbReference type="EMBL" id="BTRK01000005">
    <property type="protein sequence ID" value="GMR51608.1"/>
    <property type="molecule type" value="Genomic_DNA"/>
</dbReference>
<comment type="caution">
    <text evidence="1">The sequence shown here is derived from an EMBL/GenBank/DDBJ whole genome shotgun (WGS) entry which is preliminary data.</text>
</comment>